<accession>A0A368KRL7</accession>
<keyword evidence="3" id="KW-0808">Transferase</keyword>
<dbReference type="InterPro" id="IPR050953">
    <property type="entry name" value="N4_N6_ade-DNA_methylase"/>
</dbReference>
<dbReference type="GO" id="GO:0032259">
    <property type="term" value="P:methylation"/>
    <property type="evidence" value="ECO:0007669"/>
    <property type="project" value="UniProtKB-KW"/>
</dbReference>
<dbReference type="Pfam" id="PF18135">
    <property type="entry name" value="Type_ISP_C"/>
    <property type="match status" value="1"/>
</dbReference>
<dbReference type="InterPro" id="IPR041635">
    <property type="entry name" value="Type_ISP_LLaBIII_C"/>
</dbReference>
<comment type="caution">
    <text evidence="6">The sequence shown here is derived from an EMBL/GenBank/DDBJ whole genome shotgun (WGS) entry which is preliminary data.</text>
</comment>
<dbReference type="Proteomes" id="UP000253562">
    <property type="component" value="Unassembled WGS sequence"/>
</dbReference>
<dbReference type="PANTHER" id="PTHR33841:SF1">
    <property type="entry name" value="DNA METHYLTRANSFERASE A"/>
    <property type="match status" value="1"/>
</dbReference>
<dbReference type="OrthoDB" id="9758243at2"/>
<sequence>MSISSNAYRYELELARLSPRQRRARGVFYTPWEVATAVVREIDRRLKVDFNLPLGLADSTPWRMWPGYRQLSQEIRPSRPIVRILEPSAGSGIFIVAALNQIYGNLSQGETPTTLNRKWQSFVEEDLPGRFHGVELLPDAIPAARDTIGQFFEATGLAADASQAITLHCGNALEPKIHAEIGSPATVILGNPPYAAASTNTSQWIRQLLRGKVDGQQHYRNYFEADGQPLNERKLWLHDDYVKFLRVSQWHLERAGLGVIGLVTNHGFFDNVTFRGLRFQLLDCFDRIAVLDLNGNSKKRGTSSRLARDESVFDIGQGVALSVLTKSPEVLPKTVRYGELWGGRDRKLKQLAAKSWDELTPQHLTPAPPHYFLVPRGLDVSHEYQQGISVTELIPQSTSTIVTARDAIVIDTDRGRLLARIAEFRDSTIDSGVLRAKYFPRPRSGKYPPGDTRGWQLGQAREALRKDPAWQDRITECSYRPFDRRWIYWSPDMIDWPRGKAMQAMQNPDALALVVRRQMPPDRPCNFFFVTDALTVDGILRSDNRGNETLLPMIIDGQENLQRELLPNYLQETCVRQIFAYLYALFHAAEYRTYFAESLRVDYPRVFFPPTQTTFAKLAQCGESLLTIHLRRPQLPEQQIAAATYSVAAGYPKWQEGDVWVNRQTRLTKVDSAAWLYHIGSHQVLRKWLKDRKHATLSAEEVSNYLGIVAAIGETQSVMQKVDETIKKLGGLHRALGIETAIPAS</sequence>
<evidence type="ECO:0000256" key="3">
    <source>
        <dbReference type="ARBA" id="ARBA00022679"/>
    </source>
</evidence>
<name>A0A368KRL7_9BACT</name>
<dbReference type="InterPro" id="IPR029063">
    <property type="entry name" value="SAM-dependent_MTases_sf"/>
</dbReference>
<dbReference type="PRINTS" id="PR00507">
    <property type="entry name" value="N12N6MTFRASE"/>
</dbReference>
<evidence type="ECO:0000313" key="7">
    <source>
        <dbReference type="Proteomes" id="UP000253562"/>
    </source>
</evidence>
<dbReference type="GO" id="GO:0009007">
    <property type="term" value="F:site-specific DNA-methyltransferase (adenine-specific) activity"/>
    <property type="evidence" value="ECO:0007669"/>
    <property type="project" value="UniProtKB-EC"/>
</dbReference>
<organism evidence="6 7">
    <name type="scientific">Bremerella cremea</name>
    <dbReference type="NCBI Taxonomy" id="1031537"/>
    <lineage>
        <taxon>Bacteria</taxon>
        <taxon>Pseudomonadati</taxon>
        <taxon>Planctomycetota</taxon>
        <taxon>Planctomycetia</taxon>
        <taxon>Pirellulales</taxon>
        <taxon>Pirellulaceae</taxon>
        <taxon>Bremerella</taxon>
    </lineage>
</organism>
<dbReference type="EMBL" id="QPEX01000019">
    <property type="protein sequence ID" value="RCS50489.1"/>
    <property type="molecule type" value="Genomic_DNA"/>
</dbReference>
<evidence type="ECO:0000259" key="5">
    <source>
        <dbReference type="Pfam" id="PF18135"/>
    </source>
</evidence>
<dbReference type="PANTHER" id="PTHR33841">
    <property type="entry name" value="DNA METHYLTRANSFERASE YEEA-RELATED"/>
    <property type="match status" value="1"/>
</dbReference>
<dbReference type="SUPFAM" id="SSF53335">
    <property type="entry name" value="S-adenosyl-L-methionine-dependent methyltransferases"/>
    <property type="match status" value="1"/>
</dbReference>
<gene>
    <name evidence="6" type="ORF">DTL42_10240</name>
</gene>
<evidence type="ECO:0000313" key="6">
    <source>
        <dbReference type="EMBL" id="RCS50489.1"/>
    </source>
</evidence>
<dbReference type="Gene3D" id="3.40.50.150">
    <property type="entry name" value="Vaccinia Virus protein VP39"/>
    <property type="match status" value="1"/>
</dbReference>
<comment type="catalytic activity">
    <reaction evidence="4">
        <text>a 2'-deoxyadenosine in DNA + S-adenosyl-L-methionine = an N(6)-methyl-2'-deoxyadenosine in DNA + S-adenosyl-L-homocysteine + H(+)</text>
        <dbReference type="Rhea" id="RHEA:15197"/>
        <dbReference type="Rhea" id="RHEA-COMP:12418"/>
        <dbReference type="Rhea" id="RHEA-COMP:12419"/>
        <dbReference type="ChEBI" id="CHEBI:15378"/>
        <dbReference type="ChEBI" id="CHEBI:57856"/>
        <dbReference type="ChEBI" id="CHEBI:59789"/>
        <dbReference type="ChEBI" id="CHEBI:90615"/>
        <dbReference type="ChEBI" id="CHEBI:90616"/>
        <dbReference type="EC" id="2.1.1.72"/>
    </reaction>
</comment>
<protein>
    <recommendedName>
        <fullName evidence="1">site-specific DNA-methyltransferase (adenine-specific)</fullName>
        <ecNumber evidence="1">2.1.1.72</ecNumber>
    </recommendedName>
</protein>
<feature type="domain" description="Type ISP restriction-modification enzyme LLaBIII C-terminal specificity" evidence="5">
    <location>
        <begin position="393"/>
        <end position="720"/>
    </location>
</feature>
<keyword evidence="2" id="KW-0489">Methyltransferase</keyword>
<dbReference type="EC" id="2.1.1.72" evidence="1"/>
<evidence type="ECO:0000256" key="1">
    <source>
        <dbReference type="ARBA" id="ARBA00011900"/>
    </source>
</evidence>
<proteinExistence type="predicted"/>
<dbReference type="RefSeq" id="WP_114368637.1">
    <property type="nucleotide sequence ID" value="NZ_QPEX01000019.1"/>
</dbReference>
<reference evidence="6 7" key="1">
    <citation type="submission" date="2018-07" db="EMBL/GenBank/DDBJ databases">
        <title>Comparative genomes isolates from brazilian mangrove.</title>
        <authorList>
            <person name="De Araujo J.E."/>
            <person name="Taketani R.G."/>
            <person name="Silva M.C.P."/>
            <person name="Lourenco M.V."/>
            <person name="Oliveira V.M."/>
            <person name="Andreote F.D."/>
        </authorList>
    </citation>
    <scope>NUCLEOTIDE SEQUENCE [LARGE SCALE GENOMIC DNA]</scope>
    <source>
        <strain evidence="6 7">HEX PRIS-MGV</strain>
    </source>
</reference>
<evidence type="ECO:0000256" key="2">
    <source>
        <dbReference type="ARBA" id="ARBA00022603"/>
    </source>
</evidence>
<evidence type="ECO:0000256" key="4">
    <source>
        <dbReference type="ARBA" id="ARBA00047942"/>
    </source>
</evidence>
<dbReference type="AlphaFoldDB" id="A0A368KRL7"/>